<keyword evidence="4" id="KW-1185">Reference proteome</keyword>
<feature type="compositionally biased region" description="Basic and acidic residues" evidence="1">
    <location>
        <begin position="419"/>
        <end position="432"/>
    </location>
</feature>
<evidence type="ECO:0000313" key="4">
    <source>
        <dbReference type="Proteomes" id="UP000749293"/>
    </source>
</evidence>
<protein>
    <submittedName>
        <fullName evidence="3">Uncharacterized protein</fullName>
    </submittedName>
</protein>
<dbReference type="Proteomes" id="UP000749293">
    <property type="component" value="Unassembled WGS sequence"/>
</dbReference>
<dbReference type="RefSeq" id="XP_035323573.1">
    <property type="nucleotide sequence ID" value="XM_035465736.1"/>
</dbReference>
<dbReference type="AlphaFoldDB" id="A0A9P5D5U3"/>
<keyword evidence="2" id="KW-0732">Signal</keyword>
<dbReference type="OrthoDB" id="10628827at2759"/>
<feature type="chain" id="PRO_5040280122" evidence="2">
    <location>
        <begin position="18"/>
        <end position="489"/>
    </location>
</feature>
<reference evidence="3" key="1">
    <citation type="submission" date="2020-03" db="EMBL/GenBank/DDBJ databases">
        <title>Site-based positive gene gene selection in Geosmithia morbida across the United States reveals a broad range of putative effectors and factors for local host and environmental adapation.</title>
        <authorList>
            <person name="Onufrak A."/>
            <person name="Murdoch R.W."/>
            <person name="Gazis R."/>
            <person name="Huff M."/>
            <person name="Staton M."/>
            <person name="Klingeman W."/>
            <person name="Hadziabdic D."/>
        </authorList>
    </citation>
    <scope>NUCLEOTIDE SEQUENCE</scope>
    <source>
        <strain evidence="3">1262</strain>
    </source>
</reference>
<feature type="region of interest" description="Disordered" evidence="1">
    <location>
        <begin position="419"/>
        <end position="453"/>
    </location>
</feature>
<gene>
    <name evidence="3" type="ORF">GMORB2_3760</name>
</gene>
<sequence>MLFRSIVAAALLAPIAAVSGIVQRNWNVSTTMETMTRTMPDDSDEIFHGYNLTVLLNELPPNRSYVLTPCGVREANPNGSAGINRPSRVDGESTCASSNLTNVNTTSIPPDNNTFAEDDRITVTRVEPRSLGRLRKRGSGDVIYGFARQWRRKPWNPQYAGPREWWDLSWQTCRNGRRLDALEGCMSFRALEWLAHIMIAPAELITADSVTDQFRVKGSGGGHAPAILRGVLAWTEILQVLIGQIHDATIVTEHDQMRIMKCYLDYSYQASAFLQALSTRADEFAADDPARCIVFDKIEILYIVYKQVGDLLYSNDPSIRPVLTKQFPAVIPDEWHTKHGAPQPSHLFADYVRTHDWARMGGYESDFAESQTAWKCIETRQQWPQEPRKLERDYNRQKADWLKLEKDIIFDLRTRTREEAQRRRDRGEDHGKGWKTKKQRKKDEKKAKKARKNVKKLKEDGFGDLDISWGQEIWPGFAAEDGLAYIDEY</sequence>
<evidence type="ECO:0000256" key="2">
    <source>
        <dbReference type="SAM" id="SignalP"/>
    </source>
</evidence>
<organism evidence="3 4">
    <name type="scientific">Geosmithia morbida</name>
    <dbReference type="NCBI Taxonomy" id="1094350"/>
    <lineage>
        <taxon>Eukaryota</taxon>
        <taxon>Fungi</taxon>
        <taxon>Dikarya</taxon>
        <taxon>Ascomycota</taxon>
        <taxon>Pezizomycotina</taxon>
        <taxon>Sordariomycetes</taxon>
        <taxon>Hypocreomycetidae</taxon>
        <taxon>Hypocreales</taxon>
        <taxon>Bionectriaceae</taxon>
        <taxon>Geosmithia</taxon>
    </lineage>
</organism>
<proteinExistence type="predicted"/>
<evidence type="ECO:0000256" key="1">
    <source>
        <dbReference type="SAM" id="MobiDB-lite"/>
    </source>
</evidence>
<name>A0A9P5D5U3_9HYPO</name>
<comment type="caution">
    <text evidence="3">The sequence shown here is derived from an EMBL/GenBank/DDBJ whole genome shotgun (WGS) entry which is preliminary data.</text>
</comment>
<dbReference type="EMBL" id="JAANYQ010000003">
    <property type="protein sequence ID" value="KAF4124921.1"/>
    <property type="molecule type" value="Genomic_DNA"/>
</dbReference>
<accession>A0A9P5D5U3</accession>
<dbReference type="GeneID" id="55969988"/>
<evidence type="ECO:0000313" key="3">
    <source>
        <dbReference type="EMBL" id="KAF4124921.1"/>
    </source>
</evidence>
<feature type="signal peptide" evidence="2">
    <location>
        <begin position="1"/>
        <end position="17"/>
    </location>
</feature>